<organism evidence="1 2">
    <name type="scientific">Nicotiana tabacum</name>
    <name type="common">Common tobacco</name>
    <dbReference type="NCBI Taxonomy" id="4097"/>
    <lineage>
        <taxon>Eukaryota</taxon>
        <taxon>Viridiplantae</taxon>
        <taxon>Streptophyta</taxon>
        <taxon>Embryophyta</taxon>
        <taxon>Tracheophyta</taxon>
        <taxon>Spermatophyta</taxon>
        <taxon>Magnoliopsida</taxon>
        <taxon>eudicotyledons</taxon>
        <taxon>Gunneridae</taxon>
        <taxon>Pentapetalae</taxon>
        <taxon>asterids</taxon>
        <taxon>lamiids</taxon>
        <taxon>Solanales</taxon>
        <taxon>Solanaceae</taxon>
        <taxon>Nicotianoideae</taxon>
        <taxon>Nicotianeae</taxon>
        <taxon>Nicotiana</taxon>
    </lineage>
</organism>
<dbReference type="RefSeq" id="XP_075093698.1">
    <property type="nucleotide sequence ID" value="XM_075237597.1"/>
</dbReference>
<sequence>MEVKGDLLPPGLNWEEIWTKIVEDLFENLRLRDEKSAVVEPELEYATQSLGVYLPEDIWVNILQRLSTIDKLRSAGKVCSVWRRLLREPVMWDVIDLRDQKCIPVFAKKDNIVPGKFCKNVSPKNVFQYLDDFETEEEKNEDALAIAAHLPSLRQLQLIGNTLTAQGLEAILEGCPNLKSLDLRRCLGIDLAQMVHFRHPNDSLIDFLFLV</sequence>
<reference evidence="1" key="1">
    <citation type="journal article" date="2014" name="Nat. Commun.">
        <title>The tobacco genome sequence and its comparison with those of tomato and potato.</title>
        <authorList>
            <person name="Sierro N."/>
            <person name="Battey J.N."/>
            <person name="Ouadi S."/>
            <person name="Bakaher N."/>
            <person name="Bovet L."/>
            <person name="Willig A."/>
            <person name="Goepfert S."/>
            <person name="Peitsch M.C."/>
            <person name="Ivanov N.V."/>
        </authorList>
    </citation>
    <scope>NUCLEOTIDE SEQUENCE [LARGE SCALE GENOMIC DNA]</scope>
</reference>
<reference evidence="2" key="2">
    <citation type="submission" date="2025-08" db="UniProtKB">
        <authorList>
            <consortium name="RefSeq"/>
        </authorList>
    </citation>
    <scope>IDENTIFICATION</scope>
    <source>
        <tissue evidence="2">Leaf</tissue>
    </source>
</reference>
<proteinExistence type="predicted"/>
<protein>
    <submittedName>
        <fullName evidence="2">F-box protein SKIP19-like</fullName>
    </submittedName>
</protein>
<name>A0AC58T936_TOBAC</name>
<evidence type="ECO:0000313" key="2">
    <source>
        <dbReference type="RefSeq" id="XP_075093698.1"/>
    </source>
</evidence>
<gene>
    <name evidence="2" type="primary">LOC107813925</name>
</gene>
<keyword evidence="1" id="KW-1185">Reference proteome</keyword>
<evidence type="ECO:0000313" key="1">
    <source>
        <dbReference type="Proteomes" id="UP000790787"/>
    </source>
</evidence>
<accession>A0AC58T936</accession>
<dbReference type="Proteomes" id="UP000790787">
    <property type="component" value="Chromosome 18"/>
</dbReference>